<feature type="domain" description="Gfo/Idh/MocA-like oxidoreductase N-terminal" evidence="1">
    <location>
        <begin position="9"/>
        <end position="127"/>
    </location>
</feature>
<dbReference type="AlphaFoldDB" id="A0A9P5CR34"/>
<evidence type="ECO:0008006" key="5">
    <source>
        <dbReference type="Google" id="ProtNLM"/>
    </source>
</evidence>
<dbReference type="EMBL" id="MU032346">
    <property type="protein sequence ID" value="KAF3768139.1"/>
    <property type="molecule type" value="Genomic_DNA"/>
</dbReference>
<evidence type="ECO:0000313" key="4">
    <source>
        <dbReference type="Proteomes" id="UP000803844"/>
    </source>
</evidence>
<dbReference type="Gene3D" id="3.30.360.10">
    <property type="entry name" value="Dihydrodipicolinate Reductase, domain 2"/>
    <property type="match status" value="1"/>
</dbReference>
<dbReference type="Pfam" id="PF01408">
    <property type="entry name" value="GFO_IDH_MocA"/>
    <property type="match status" value="1"/>
</dbReference>
<dbReference type="Proteomes" id="UP000803844">
    <property type="component" value="Unassembled WGS sequence"/>
</dbReference>
<gene>
    <name evidence="3" type="ORF">M406DRAFT_40927</name>
</gene>
<dbReference type="GeneID" id="63841279"/>
<dbReference type="OrthoDB" id="446809at2759"/>
<comment type="caution">
    <text evidence="3">The sequence shown here is derived from an EMBL/GenBank/DDBJ whole genome shotgun (WGS) entry which is preliminary data.</text>
</comment>
<name>A0A9P5CR34_CRYP1</name>
<dbReference type="InterPro" id="IPR004104">
    <property type="entry name" value="Gfo/Idh/MocA-like_OxRdtase_C"/>
</dbReference>
<dbReference type="InterPro" id="IPR000683">
    <property type="entry name" value="Gfo/Idh/MocA-like_OxRdtase_N"/>
</dbReference>
<evidence type="ECO:0000259" key="1">
    <source>
        <dbReference type="Pfam" id="PF01408"/>
    </source>
</evidence>
<sequence>MDTNSRQPIRIAVIGAGAIGPRHASAVKQNPDAALACIVDPSPTAIQIAIRLGTRYYPSVQSMVQSAMSKPDIAIVCSPNDTHADLSTELLSAGIHVLCEKPLSTDSASGQTLIAHAAAKELHLLTGHHRRFNPYVVAAKRILASEERSLGLITAVSGLWALYKPQVYFDEPTEWHRTREAGGPVMINLIHDIDVLHYLLDSKVKRVAAFEAPKRRGYDAEEGGAILLHFDNGVVGTFVLSDAVVSQHSFEMGTGENPLIAKTGRDVYRIFGTAGTLSIPDLKRSFYSDSQEKSWHSQVTEVTEILEDLLSDDERAKVPFELQVANVVGVLRGEQQPACTGEDGLAAVKVAEAVKRALSTGGVVDV</sequence>
<evidence type="ECO:0000313" key="3">
    <source>
        <dbReference type="EMBL" id="KAF3768139.1"/>
    </source>
</evidence>
<dbReference type="SUPFAM" id="SSF51735">
    <property type="entry name" value="NAD(P)-binding Rossmann-fold domains"/>
    <property type="match status" value="1"/>
</dbReference>
<reference evidence="3" key="1">
    <citation type="journal article" date="2020" name="Phytopathology">
        <title>Genome sequence of the chestnut blight fungus Cryphonectria parasitica EP155: A fundamental resource for an archetypical invasive plant pathogen.</title>
        <authorList>
            <person name="Crouch J.A."/>
            <person name="Dawe A."/>
            <person name="Aerts A."/>
            <person name="Barry K."/>
            <person name="Churchill A.C.L."/>
            <person name="Grimwood J."/>
            <person name="Hillman B."/>
            <person name="Milgroom M.G."/>
            <person name="Pangilinan J."/>
            <person name="Smith M."/>
            <person name="Salamov A."/>
            <person name="Schmutz J."/>
            <person name="Yadav J."/>
            <person name="Grigoriev I.V."/>
            <person name="Nuss D."/>
        </authorList>
    </citation>
    <scope>NUCLEOTIDE SEQUENCE</scope>
    <source>
        <strain evidence="3">EP155</strain>
    </source>
</reference>
<dbReference type="Gene3D" id="3.40.50.720">
    <property type="entry name" value="NAD(P)-binding Rossmann-like Domain"/>
    <property type="match status" value="1"/>
</dbReference>
<accession>A0A9P5CR34</accession>
<dbReference type="RefSeq" id="XP_040779100.1">
    <property type="nucleotide sequence ID" value="XM_040924150.1"/>
</dbReference>
<dbReference type="SUPFAM" id="SSF55347">
    <property type="entry name" value="Glyceraldehyde-3-phosphate dehydrogenase-like, C-terminal domain"/>
    <property type="match status" value="1"/>
</dbReference>
<organism evidence="3 4">
    <name type="scientific">Cryphonectria parasitica (strain ATCC 38755 / EP155)</name>
    <dbReference type="NCBI Taxonomy" id="660469"/>
    <lineage>
        <taxon>Eukaryota</taxon>
        <taxon>Fungi</taxon>
        <taxon>Dikarya</taxon>
        <taxon>Ascomycota</taxon>
        <taxon>Pezizomycotina</taxon>
        <taxon>Sordariomycetes</taxon>
        <taxon>Sordariomycetidae</taxon>
        <taxon>Diaporthales</taxon>
        <taxon>Cryphonectriaceae</taxon>
        <taxon>Cryphonectria-Endothia species complex</taxon>
        <taxon>Cryphonectria</taxon>
    </lineage>
</organism>
<proteinExistence type="predicted"/>
<dbReference type="GO" id="GO:0000166">
    <property type="term" value="F:nucleotide binding"/>
    <property type="evidence" value="ECO:0007669"/>
    <property type="project" value="InterPro"/>
</dbReference>
<dbReference type="Pfam" id="PF02894">
    <property type="entry name" value="GFO_IDH_MocA_C"/>
    <property type="match status" value="1"/>
</dbReference>
<dbReference type="InterPro" id="IPR036291">
    <property type="entry name" value="NAD(P)-bd_dom_sf"/>
</dbReference>
<keyword evidence="4" id="KW-1185">Reference proteome</keyword>
<dbReference type="PANTHER" id="PTHR43377:SF1">
    <property type="entry name" value="BILIVERDIN REDUCTASE A"/>
    <property type="match status" value="1"/>
</dbReference>
<feature type="domain" description="Gfo/Idh/MocA-like oxidoreductase C-terminal" evidence="2">
    <location>
        <begin position="146"/>
        <end position="365"/>
    </location>
</feature>
<dbReference type="PANTHER" id="PTHR43377">
    <property type="entry name" value="BILIVERDIN REDUCTASE A"/>
    <property type="match status" value="1"/>
</dbReference>
<evidence type="ECO:0000259" key="2">
    <source>
        <dbReference type="Pfam" id="PF02894"/>
    </source>
</evidence>
<dbReference type="InterPro" id="IPR051450">
    <property type="entry name" value="Gfo/Idh/MocA_Oxidoreductases"/>
</dbReference>
<protein>
    <recommendedName>
        <fullName evidence="5">Oxidoreductase</fullName>
    </recommendedName>
</protein>